<dbReference type="EMBL" id="JAUSUI010000009">
    <property type="protein sequence ID" value="MDQ0304759.1"/>
    <property type="molecule type" value="Genomic_DNA"/>
</dbReference>
<organism evidence="1 2">
    <name type="scientific">Ancylobacter polymorphus</name>
    <dbReference type="NCBI Taxonomy" id="223390"/>
    <lineage>
        <taxon>Bacteria</taxon>
        <taxon>Pseudomonadati</taxon>
        <taxon>Pseudomonadota</taxon>
        <taxon>Alphaproteobacteria</taxon>
        <taxon>Hyphomicrobiales</taxon>
        <taxon>Xanthobacteraceae</taxon>
        <taxon>Ancylobacter</taxon>
    </lineage>
</organism>
<comment type="caution">
    <text evidence="1">The sequence shown here is derived from an EMBL/GenBank/DDBJ whole genome shotgun (WGS) entry which is preliminary data.</text>
</comment>
<name>A0ABU0BGN5_9HYPH</name>
<reference evidence="1 2" key="1">
    <citation type="submission" date="2023-07" db="EMBL/GenBank/DDBJ databases">
        <title>Genomic Encyclopedia of Type Strains, Phase IV (KMG-IV): sequencing the most valuable type-strain genomes for metagenomic binning, comparative biology and taxonomic classification.</title>
        <authorList>
            <person name="Goeker M."/>
        </authorList>
    </citation>
    <scope>NUCLEOTIDE SEQUENCE [LARGE SCALE GENOMIC DNA]</scope>
    <source>
        <strain evidence="1 2">DSM 2457</strain>
    </source>
</reference>
<evidence type="ECO:0000313" key="2">
    <source>
        <dbReference type="Proteomes" id="UP001224682"/>
    </source>
</evidence>
<proteinExistence type="predicted"/>
<accession>A0ABU0BGN5</accession>
<evidence type="ECO:0000313" key="1">
    <source>
        <dbReference type="EMBL" id="MDQ0304759.1"/>
    </source>
</evidence>
<protein>
    <submittedName>
        <fullName evidence="1">Uncharacterized protein</fullName>
    </submittedName>
</protein>
<sequence>MRDLASRHDRRPENVLAALKLATVRIRINAL</sequence>
<gene>
    <name evidence="1" type="ORF">J2S75_003804</name>
</gene>
<keyword evidence="2" id="KW-1185">Reference proteome</keyword>
<dbReference type="Proteomes" id="UP001224682">
    <property type="component" value="Unassembled WGS sequence"/>
</dbReference>